<feature type="transmembrane region" description="Helical" evidence="1">
    <location>
        <begin position="65"/>
        <end position="91"/>
    </location>
</feature>
<keyword evidence="1" id="KW-1133">Transmembrane helix</keyword>
<dbReference type="PANTHER" id="PTHR13281">
    <property type="entry name" value="TRANSMEMBRANE PROTEIN 70, MITOCHONDRIAL"/>
    <property type="match status" value="1"/>
</dbReference>
<dbReference type="GO" id="GO:0031966">
    <property type="term" value="C:mitochondrial membrane"/>
    <property type="evidence" value="ECO:0007669"/>
    <property type="project" value="TreeGrafter"/>
</dbReference>
<dbReference type="GO" id="GO:0033615">
    <property type="term" value="P:mitochondrial proton-transporting ATP synthase complex assembly"/>
    <property type="evidence" value="ECO:0007669"/>
    <property type="project" value="TreeGrafter"/>
</dbReference>
<evidence type="ECO:0000256" key="1">
    <source>
        <dbReference type="SAM" id="Phobius"/>
    </source>
</evidence>
<accession>A0A0C9V0X6</accession>
<dbReference type="HOGENOM" id="CLU_085447_0_0_1"/>
<keyword evidence="3" id="KW-1185">Reference proteome</keyword>
<evidence type="ECO:0000313" key="3">
    <source>
        <dbReference type="Proteomes" id="UP000054279"/>
    </source>
</evidence>
<keyword evidence="1" id="KW-0472">Membrane</keyword>
<dbReference type="EMBL" id="KN837245">
    <property type="protein sequence ID" value="KIJ31251.1"/>
    <property type="molecule type" value="Genomic_DNA"/>
</dbReference>
<dbReference type="OrthoDB" id="5386199at2759"/>
<evidence type="ECO:0000313" key="2">
    <source>
        <dbReference type="EMBL" id="KIJ31251.1"/>
    </source>
</evidence>
<dbReference type="Proteomes" id="UP000054279">
    <property type="component" value="Unassembled WGS sequence"/>
</dbReference>
<name>A0A0C9V0X6_SPHS4</name>
<organism evidence="2 3">
    <name type="scientific">Sphaerobolus stellatus (strain SS14)</name>
    <dbReference type="NCBI Taxonomy" id="990650"/>
    <lineage>
        <taxon>Eukaryota</taxon>
        <taxon>Fungi</taxon>
        <taxon>Dikarya</taxon>
        <taxon>Basidiomycota</taxon>
        <taxon>Agaricomycotina</taxon>
        <taxon>Agaricomycetes</taxon>
        <taxon>Phallomycetidae</taxon>
        <taxon>Geastrales</taxon>
        <taxon>Sphaerobolaceae</taxon>
        <taxon>Sphaerobolus</taxon>
    </lineage>
</organism>
<dbReference type="PANTHER" id="PTHR13281:SF0">
    <property type="entry name" value="TRANSMEMBRANE PROTEIN 70, MITOCHONDRIAL"/>
    <property type="match status" value="1"/>
</dbReference>
<dbReference type="AlphaFoldDB" id="A0A0C9V0X6"/>
<gene>
    <name evidence="2" type="ORF">M422DRAFT_186267</name>
</gene>
<keyword evidence="1" id="KW-0812">Transmembrane</keyword>
<sequence>MLRIARGALPSRVWRRTLTTKTENPPYHGPLAGPARKLKILSLGAFGMVTSMTPIIMMVDSTMPLNARIVMCAALIGTSGISTAAVGWVGAPYVSTLRQRGDEMLEMETSTLFLQKRVTRVYDWRMFLKGTERAFAKWELAEEVARRPGEETQNGEETVAETVDAGGRIVGRWIVRWGTDGRGQCRGEGQIVRYFNVHEELL</sequence>
<feature type="transmembrane region" description="Helical" evidence="1">
    <location>
        <begin position="40"/>
        <end position="59"/>
    </location>
</feature>
<proteinExistence type="predicted"/>
<protein>
    <submittedName>
        <fullName evidence="2">Uncharacterized protein</fullName>
    </submittedName>
</protein>
<reference evidence="2 3" key="1">
    <citation type="submission" date="2014-06" db="EMBL/GenBank/DDBJ databases">
        <title>Evolutionary Origins and Diversification of the Mycorrhizal Mutualists.</title>
        <authorList>
            <consortium name="DOE Joint Genome Institute"/>
            <consortium name="Mycorrhizal Genomics Consortium"/>
            <person name="Kohler A."/>
            <person name="Kuo A."/>
            <person name="Nagy L.G."/>
            <person name="Floudas D."/>
            <person name="Copeland A."/>
            <person name="Barry K.W."/>
            <person name="Cichocki N."/>
            <person name="Veneault-Fourrey C."/>
            <person name="LaButti K."/>
            <person name="Lindquist E.A."/>
            <person name="Lipzen A."/>
            <person name="Lundell T."/>
            <person name="Morin E."/>
            <person name="Murat C."/>
            <person name="Riley R."/>
            <person name="Ohm R."/>
            <person name="Sun H."/>
            <person name="Tunlid A."/>
            <person name="Henrissat B."/>
            <person name="Grigoriev I.V."/>
            <person name="Hibbett D.S."/>
            <person name="Martin F."/>
        </authorList>
    </citation>
    <scope>NUCLEOTIDE SEQUENCE [LARGE SCALE GENOMIC DNA]</scope>
    <source>
        <strain evidence="2 3">SS14</strain>
    </source>
</reference>
<dbReference type="InterPro" id="IPR009724">
    <property type="entry name" value="TMEM70"/>
</dbReference>